<accession>A0A447TVV1</accession>
<sequence>MAFVLGGSVCHFPGHLFVCGTGIIPGCPCRMAALSHLIRPTRTARASLMALRLSGYPAFNVISLFQRVGQRDDMQGVGIVANAEDAFGF</sequence>
<dbReference type="AlphaFoldDB" id="A0A447TVV1"/>
<protein>
    <submittedName>
        <fullName evidence="1">Uncharacterized protein</fullName>
    </submittedName>
</protein>
<dbReference type="EMBL" id="LR134190">
    <property type="protein sequence ID" value="VEB54440.1"/>
    <property type="molecule type" value="Genomic_DNA"/>
</dbReference>
<reference evidence="1 2" key="1">
    <citation type="submission" date="2018-12" db="EMBL/GenBank/DDBJ databases">
        <authorList>
            <consortium name="Pathogen Informatics"/>
        </authorList>
    </citation>
    <scope>NUCLEOTIDE SEQUENCE [LARGE SCALE GENOMIC DNA]</scope>
    <source>
        <strain evidence="1 2">NCTC6754</strain>
    </source>
</reference>
<organism evidence="1 2">
    <name type="scientific">Salmonella enterica I</name>
    <dbReference type="NCBI Taxonomy" id="59201"/>
    <lineage>
        <taxon>Bacteria</taxon>
        <taxon>Pseudomonadati</taxon>
        <taxon>Pseudomonadota</taxon>
        <taxon>Gammaproteobacteria</taxon>
        <taxon>Enterobacterales</taxon>
        <taxon>Enterobacteriaceae</taxon>
        <taxon>Salmonella</taxon>
    </lineage>
</organism>
<evidence type="ECO:0000313" key="1">
    <source>
        <dbReference type="EMBL" id="VEB54440.1"/>
    </source>
</evidence>
<dbReference type="Proteomes" id="UP000269208">
    <property type="component" value="Chromosome"/>
</dbReference>
<evidence type="ECO:0000313" key="2">
    <source>
        <dbReference type="Proteomes" id="UP000269208"/>
    </source>
</evidence>
<proteinExistence type="predicted"/>
<name>A0A447TVV1_SALET</name>
<gene>
    <name evidence="1" type="ORF">NCTC6754_03293</name>
</gene>